<evidence type="ECO:0000313" key="1">
    <source>
        <dbReference type="EMBL" id="TBU63050.1"/>
    </source>
</evidence>
<organism evidence="1 2">
    <name type="scientific">Dichomitus squalens</name>
    <dbReference type="NCBI Taxonomy" id="114155"/>
    <lineage>
        <taxon>Eukaryota</taxon>
        <taxon>Fungi</taxon>
        <taxon>Dikarya</taxon>
        <taxon>Basidiomycota</taxon>
        <taxon>Agaricomycotina</taxon>
        <taxon>Agaricomycetes</taxon>
        <taxon>Polyporales</taxon>
        <taxon>Polyporaceae</taxon>
        <taxon>Dichomitus</taxon>
    </lineage>
</organism>
<keyword evidence="2" id="KW-1185">Reference proteome</keyword>
<sequence>MRRYAGSKMVVQCFLLLDLKTTHTVTVAHGTNETKMTTGDIVHAAARRPDMSITIKMATHASGRSVERERCILRTLVSRQSQKSAQPVFTEL</sequence>
<evidence type="ECO:0000313" key="2">
    <source>
        <dbReference type="Proteomes" id="UP000292082"/>
    </source>
</evidence>
<gene>
    <name evidence="1" type="ORF">BD310DRAFT_666115</name>
</gene>
<accession>A0A4Q9NLQ5</accession>
<name>A0A4Q9NLQ5_9APHY</name>
<dbReference type="AlphaFoldDB" id="A0A4Q9NLQ5"/>
<dbReference type="EMBL" id="ML145091">
    <property type="protein sequence ID" value="TBU63050.1"/>
    <property type="molecule type" value="Genomic_DNA"/>
</dbReference>
<dbReference type="Proteomes" id="UP000292082">
    <property type="component" value="Unassembled WGS sequence"/>
</dbReference>
<protein>
    <submittedName>
        <fullName evidence="1">Uncharacterized protein</fullName>
    </submittedName>
</protein>
<proteinExistence type="predicted"/>
<reference evidence="1 2" key="1">
    <citation type="submission" date="2019-01" db="EMBL/GenBank/DDBJ databases">
        <title>Draft genome sequences of three monokaryotic isolates of the white-rot basidiomycete fungus Dichomitus squalens.</title>
        <authorList>
            <consortium name="DOE Joint Genome Institute"/>
            <person name="Lopez S.C."/>
            <person name="Andreopoulos B."/>
            <person name="Pangilinan J."/>
            <person name="Lipzen A."/>
            <person name="Riley R."/>
            <person name="Ahrendt S."/>
            <person name="Ng V."/>
            <person name="Barry K."/>
            <person name="Daum C."/>
            <person name="Grigoriev I.V."/>
            <person name="Hilden K.S."/>
            <person name="Makela M.R."/>
            <person name="de Vries R.P."/>
        </authorList>
    </citation>
    <scope>NUCLEOTIDE SEQUENCE [LARGE SCALE GENOMIC DNA]</scope>
    <source>
        <strain evidence="1 2">CBS 464.89</strain>
    </source>
</reference>